<dbReference type="SUPFAM" id="SSF81296">
    <property type="entry name" value="E set domains"/>
    <property type="match status" value="1"/>
</dbReference>
<dbReference type="InterPro" id="IPR012341">
    <property type="entry name" value="6hp_glycosidase-like_sf"/>
</dbReference>
<dbReference type="CDD" id="cd02850">
    <property type="entry name" value="E_set_Cellulase_N"/>
    <property type="match status" value="1"/>
</dbReference>
<dbReference type="EC" id="3.2.1.4" evidence="7"/>
<dbReference type="OrthoDB" id="9808897at2"/>
<dbReference type="Gene3D" id="1.50.10.10">
    <property type="match status" value="1"/>
</dbReference>
<feature type="active site" evidence="6">
    <location>
        <position position="557"/>
    </location>
</feature>
<evidence type="ECO:0000256" key="6">
    <source>
        <dbReference type="PROSITE-ProRule" id="PRU10060"/>
    </source>
</evidence>
<keyword evidence="2 6" id="KW-0378">Hydrolase</keyword>
<dbReference type="Proteomes" id="UP000717981">
    <property type="component" value="Unassembled WGS sequence"/>
</dbReference>
<proteinExistence type="inferred from homology"/>
<comment type="similarity">
    <text evidence="1 6 7">Belongs to the glycosyl hydrolase 9 (cellulase E) family.</text>
</comment>
<dbReference type="Gene3D" id="2.60.40.10">
    <property type="entry name" value="Immunoglobulins"/>
    <property type="match status" value="1"/>
</dbReference>
<name>A0A921TH63_9GAMM</name>
<feature type="domain" description="Glycoside hydrolase family 9" evidence="8">
    <location>
        <begin position="124"/>
        <end position="569"/>
    </location>
</feature>
<keyword evidence="7" id="KW-0136">Cellulose degradation</keyword>
<dbReference type="AlphaFoldDB" id="A0A921TH63"/>
<evidence type="ECO:0000256" key="3">
    <source>
        <dbReference type="ARBA" id="ARBA00023277"/>
    </source>
</evidence>
<dbReference type="Pfam" id="PF02927">
    <property type="entry name" value="CelD_N"/>
    <property type="match status" value="1"/>
</dbReference>
<organism evidence="10 11">
    <name type="scientific">Pseudoxanthomonas taiwanensis</name>
    <dbReference type="NCBI Taxonomy" id="176598"/>
    <lineage>
        <taxon>Bacteria</taxon>
        <taxon>Pseudomonadati</taxon>
        <taxon>Pseudomonadota</taxon>
        <taxon>Gammaproteobacteria</taxon>
        <taxon>Lysobacterales</taxon>
        <taxon>Lysobacteraceae</taxon>
        <taxon>Pseudoxanthomonas</taxon>
    </lineage>
</organism>
<keyword evidence="3 6" id="KW-0119">Carbohydrate metabolism</keyword>
<dbReference type="InterPro" id="IPR004197">
    <property type="entry name" value="Cellulase_Ig-like"/>
</dbReference>
<dbReference type="SUPFAM" id="SSF48208">
    <property type="entry name" value="Six-hairpin glycosidases"/>
    <property type="match status" value="1"/>
</dbReference>
<evidence type="ECO:0000313" key="11">
    <source>
        <dbReference type="Proteomes" id="UP000717981"/>
    </source>
</evidence>
<evidence type="ECO:0000259" key="9">
    <source>
        <dbReference type="Pfam" id="PF02927"/>
    </source>
</evidence>
<dbReference type="PROSITE" id="PS00698">
    <property type="entry name" value="GH9_3"/>
    <property type="match status" value="1"/>
</dbReference>
<keyword evidence="5 6" id="KW-0624">Polysaccharide degradation</keyword>
<feature type="signal peptide" evidence="7">
    <location>
        <begin position="1"/>
        <end position="28"/>
    </location>
</feature>
<feature type="chain" id="PRO_5038166224" description="Endoglucanase" evidence="7">
    <location>
        <begin position="29"/>
        <end position="691"/>
    </location>
</feature>
<dbReference type="InterPro" id="IPR033126">
    <property type="entry name" value="Glyco_hydro_9_Asp/Glu_AS"/>
</dbReference>
<evidence type="ECO:0000256" key="5">
    <source>
        <dbReference type="ARBA" id="ARBA00023326"/>
    </source>
</evidence>
<dbReference type="InterPro" id="IPR013783">
    <property type="entry name" value="Ig-like_fold"/>
</dbReference>
<feature type="domain" description="Cellulase Ig-like" evidence="9">
    <location>
        <begin position="32"/>
        <end position="107"/>
    </location>
</feature>
<feature type="active site" evidence="6">
    <location>
        <position position="548"/>
    </location>
</feature>
<keyword evidence="7" id="KW-0732">Signal</keyword>
<dbReference type="PANTHER" id="PTHR22298">
    <property type="entry name" value="ENDO-1,4-BETA-GLUCANASE"/>
    <property type="match status" value="1"/>
</dbReference>
<dbReference type="InterPro" id="IPR008928">
    <property type="entry name" value="6-hairpin_glycosidase_sf"/>
</dbReference>
<dbReference type="GO" id="GO:0030245">
    <property type="term" value="P:cellulose catabolic process"/>
    <property type="evidence" value="ECO:0007669"/>
    <property type="project" value="UniProtKB-KW"/>
</dbReference>
<sequence length="691" mass="75067">MRVRRLPPFLSVPLLAALLGAAVPAARAAPGVQVRMDQLGFLPGARKLVVAEGGAPRAFEVEREDGQVVLRGRFGPAVRWDASGTRAAVADLSALAEPGRYRLKVDGHPVPDPLVVDAQAHAGLADAALKAFYFNRAGTALAPEHAGVYARAAGHPDTGVEIHPSAATPALPAGSVVSAPKGWYDAGDYNKYVVNSGISTWTLLAAWEHYPRFFQERDLGIPESGDAVPDILDEAWWNLEWLLAMQDPADGGVWHKLTTLRFSGMVMPEADTARRYMVGRGTAAALDFAAVMATAARVYAPFKAHFPGVPARMRAAAEAAWRWALAHPDLPYRQPEDVAPGAYGDGHFDDEFAWAAAELYLLTGEAEYWRAFERHARDPGVPAWPDVGALGWVSLAHHADRLPDDAARRRVAAGLERLAARLAARWQASPWRVAMQPEDFVWGSNAVALNQALMLLQGYRLTQRREYLDAAQSQLDWVLGRNPLGVSFVTGQGLRTPRHIHHRPSAADGIADPVPGWLSGGPNPGQQDARDCQGVPYPSKRPALSWLDHECSYASNEVAINWNAPLVYVAAALQALTPPSPYGHAAANRPARPDPAFNRHAQGTPGSARAFASGCGRRVARRRLGRCRPGRRWRGSCDGSAYATAGRHRHTRILAPRQTARRRCAETVNPPGCRRCGRRRRPGREGCSPCR</sequence>
<reference evidence="10" key="1">
    <citation type="submission" date="2017-10" db="EMBL/GenBank/DDBJ databases">
        <title>Whole genome sequencing of members of genus Pseudoxanthomonas.</title>
        <authorList>
            <person name="Kumar S."/>
            <person name="Bansal K."/>
            <person name="Kaur A."/>
            <person name="Patil P."/>
            <person name="Sharma S."/>
            <person name="Patil P.B."/>
        </authorList>
    </citation>
    <scope>NUCLEOTIDE SEQUENCE</scope>
    <source>
        <strain evidence="10">DSM 22914</strain>
    </source>
</reference>
<comment type="catalytic activity">
    <reaction evidence="7">
        <text>Endohydrolysis of (1-&gt;4)-beta-D-glucosidic linkages in cellulose, lichenin and cereal beta-D-glucans.</text>
        <dbReference type="EC" id="3.2.1.4"/>
    </reaction>
</comment>
<protein>
    <recommendedName>
        <fullName evidence="7">Endoglucanase</fullName>
        <ecNumber evidence="7">3.2.1.4</ecNumber>
    </recommendedName>
</protein>
<dbReference type="GO" id="GO:0008810">
    <property type="term" value="F:cellulase activity"/>
    <property type="evidence" value="ECO:0007669"/>
    <property type="project" value="UniProtKB-EC"/>
</dbReference>
<keyword evidence="11" id="KW-1185">Reference proteome</keyword>
<dbReference type="Pfam" id="PF00759">
    <property type="entry name" value="Glyco_hydro_9"/>
    <property type="match status" value="1"/>
</dbReference>
<evidence type="ECO:0000256" key="4">
    <source>
        <dbReference type="ARBA" id="ARBA00023295"/>
    </source>
</evidence>
<evidence type="ECO:0000256" key="7">
    <source>
        <dbReference type="RuleBase" id="RU361166"/>
    </source>
</evidence>
<evidence type="ECO:0000256" key="2">
    <source>
        <dbReference type="ARBA" id="ARBA00022801"/>
    </source>
</evidence>
<dbReference type="InterPro" id="IPR001701">
    <property type="entry name" value="Glyco_hydro_9"/>
</dbReference>
<gene>
    <name evidence="10" type="ORF">CR938_00490</name>
</gene>
<keyword evidence="4 6" id="KW-0326">Glycosidase</keyword>
<dbReference type="InterPro" id="IPR014756">
    <property type="entry name" value="Ig_E-set"/>
</dbReference>
<comment type="caution">
    <text evidence="10">The sequence shown here is derived from an EMBL/GenBank/DDBJ whole genome shotgun (WGS) entry which is preliminary data.</text>
</comment>
<dbReference type="EMBL" id="PDWK01000001">
    <property type="protein sequence ID" value="KAF1690986.1"/>
    <property type="molecule type" value="Genomic_DNA"/>
</dbReference>
<evidence type="ECO:0000256" key="1">
    <source>
        <dbReference type="ARBA" id="ARBA00007072"/>
    </source>
</evidence>
<evidence type="ECO:0000313" key="10">
    <source>
        <dbReference type="EMBL" id="KAF1690986.1"/>
    </source>
</evidence>
<accession>A0A921TH63</accession>
<evidence type="ECO:0000259" key="8">
    <source>
        <dbReference type="Pfam" id="PF00759"/>
    </source>
</evidence>